<gene>
    <name evidence="2" type="ORF">CHC_T00003094001</name>
</gene>
<dbReference type="GeneID" id="17321931"/>
<dbReference type="RefSeq" id="XP_005714211.1">
    <property type="nucleotide sequence ID" value="XM_005714154.1"/>
</dbReference>
<reference evidence="3" key="1">
    <citation type="journal article" date="2013" name="Proc. Natl. Acad. Sci. U.S.A.">
        <title>Genome structure and metabolic features in the red seaweed Chondrus crispus shed light on evolution of the Archaeplastida.</title>
        <authorList>
            <person name="Collen J."/>
            <person name="Porcel B."/>
            <person name="Carre W."/>
            <person name="Ball S.G."/>
            <person name="Chaparro C."/>
            <person name="Tonon T."/>
            <person name="Barbeyron T."/>
            <person name="Michel G."/>
            <person name="Noel B."/>
            <person name="Valentin K."/>
            <person name="Elias M."/>
            <person name="Artiguenave F."/>
            <person name="Arun A."/>
            <person name="Aury J.M."/>
            <person name="Barbosa-Neto J.F."/>
            <person name="Bothwell J.H."/>
            <person name="Bouget F.Y."/>
            <person name="Brillet L."/>
            <person name="Cabello-Hurtado F."/>
            <person name="Capella-Gutierrez S."/>
            <person name="Charrier B."/>
            <person name="Cladiere L."/>
            <person name="Cock J.M."/>
            <person name="Coelho S.M."/>
            <person name="Colleoni C."/>
            <person name="Czjzek M."/>
            <person name="Da Silva C."/>
            <person name="Delage L."/>
            <person name="Denoeud F."/>
            <person name="Deschamps P."/>
            <person name="Dittami S.M."/>
            <person name="Gabaldon T."/>
            <person name="Gachon C.M."/>
            <person name="Groisillier A."/>
            <person name="Herve C."/>
            <person name="Jabbari K."/>
            <person name="Katinka M."/>
            <person name="Kloareg B."/>
            <person name="Kowalczyk N."/>
            <person name="Labadie K."/>
            <person name="Leblanc C."/>
            <person name="Lopez P.J."/>
            <person name="McLachlan D.H."/>
            <person name="Meslet-Cladiere L."/>
            <person name="Moustafa A."/>
            <person name="Nehr Z."/>
            <person name="Nyvall Collen P."/>
            <person name="Panaud O."/>
            <person name="Partensky F."/>
            <person name="Poulain J."/>
            <person name="Rensing S.A."/>
            <person name="Rousvoal S."/>
            <person name="Samson G."/>
            <person name="Symeonidi A."/>
            <person name="Weissenbach J."/>
            <person name="Zambounis A."/>
            <person name="Wincker P."/>
            <person name="Boyen C."/>
        </authorList>
    </citation>
    <scope>NUCLEOTIDE SEQUENCE [LARGE SCALE GENOMIC DNA]</scope>
    <source>
        <strain evidence="3">cv. Stackhouse</strain>
    </source>
</reference>
<evidence type="ECO:0000256" key="1">
    <source>
        <dbReference type="SAM" id="MobiDB-lite"/>
    </source>
</evidence>
<feature type="compositionally biased region" description="Polar residues" evidence="1">
    <location>
        <begin position="83"/>
        <end position="92"/>
    </location>
</feature>
<dbReference type="Gramene" id="CDF34392">
    <property type="protein sequence ID" value="CDF34392"/>
    <property type="gene ID" value="CHC_T00003094001"/>
</dbReference>
<feature type="compositionally biased region" description="Low complexity" evidence="1">
    <location>
        <begin position="67"/>
        <end position="82"/>
    </location>
</feature>
<dbReference type="AlphaFoldDB" id="R7Q784"/>
<dbReference type="EMBL" id="HG001690">
    <property type="protein sequence ID" value="CDF34392.1"/>
    <property type="molecule type" value="Genomic_DNA"/>
</dbReference>
<evidence type="ECO:0000313" key="3">
    <source>
        <dbReference type="Proteomes" id="UP000012073"/>
    </source>
</evidence>
<accession>R7Q784</accession>
<sequence length="99" mass="10952">MRITHAAACYWLYLGEIFLEPSEHAPGGHNEAGAGSNSHSHWSRYSSAHTVPLGTVPATFDPQKRYSSMSHSSLSKPSLHTSRQTVFGSRQISDLERKQ</sequence>
<dbReference type="Proteomes" id="UP000012073">
    <property type="component" value="Unassembled WGS sequence"/>
</dbReference>
<feature type="compositionally biased region" description="Low complexity" evidence="1">
    <location>
        <begin position="36"/>
        <end position="49"/>
    </location>
</feature>
<proteinExistence type="predicted"/>
<protein>
    <submittedName>
        <fullName evidence="2">Uncharacterized protein</fullName>
    </submittedName>
</protein>
<keyword evidence="3" id="KW-1185">Reference proteome</keyword>
<evidence type="ECO:0000313" key="2">
    <source>
        <dbReference type="EMBL" id="CDF34392.1"/>
    </source>
</evidence>
<organism evidence="2 3">
    <name type="scientific">Chondrus crispus</name>
    <name type="common">Carrageen Irish moss</name>
    <name type="synonym">Polymorpha crispa</name>
    <dbReference type="NCBI Taxonomy" id="2769"/>
    <lineage>
        <taxon>Eukaryota</taxon>
        <taxon>Rhodophyta</taxon>
        <taxon>Florideophyceae</taxon>
        <taxon>Rhodymeniophycidae</taxon>
        <taxon>Gigartinales</taxon>
        <taxon>Gigartinaceae</taxon>
        <taxon>Chondrus</taxon>
    </lineage>
</organism>
<dbReference type="KEGG" id="ccp:CHC_T00003094001"/>
<feature type="region of interest" description="Disordered" evidence="1">
    <location>
        <begin position="23"/>
        <end position="99"/>
    </location>
</feature>
<name>R7Q784_CHOCR</name>